<dbReference type="Pfam" id="PF00345">
    <property type="entry name" value="PapD_N"/>
    <property type="match status" value="1"/>
</dbReference>
<feature type="domain" description="Pili assembly chaperone N-terminal" evidence="2">
    <location>
        <begin position="35"/>
        <end position="152"/>
    </location>
</feature>
<reference evidence="3 4" key="2">
    <citation type="journal article" date="2016" name="Sci. Rep.">
        <title>The genome of Rhizobiales bacteria in predatory ants reveals urease gene functions but no genes for nitrogen fixation.</title>
        <authorList>
            <person name="Neuvonen M.M."/>
            <person name="Tamarit D."/>
            <person name="Naslund K."/>
            <person name="Liebig J."/>
            <person name="Feldhaar H."/>
            <person name="Moran N.A."/>
            <person name="Guy L."/>
            <person name="Andersson S.G."/>
        </authorList>
    </citation>
    <scope>NUCLEOTIDE SEQUENCE [LARGE SCALE GENOMIC DNA]</scope>
    <source>
        <strain evidence="3 4">Hsal</strain>
    </source>
</reference>
<dbReference type="PANTHER" id="PTHR30251">
    <property type="entry name" value="PILUS ASSEMBLY CHAPERONE"/>
    <property type="match status" value="1"/>
</dbReference>
<dbReference type="AlphaFoldDB" id="A0A1U9JVM1"/>
<gene>
    <name evidence="3" type="ORF">BHV28_12100</name>
</gene>
<dbReference type="InterPro" id="IPR016147">
    <property type="entry name" value="Pili_assmbl_chaperone_N"/>
</dbReference>
<dbReference type="InterPro" id="IPR050643">
    <property type="entry name" value="Periplasmic_pilus_chap"/>
</dbReference>
<dbReference type="STRING" id="1902579.BHV28_12100"/>
<organism evidence="3 4">
    <name type="scientific">Candidatus Tokpelaia hoelldobleri</name>
    <dbReference type="NCBI Taxonomy" id="1902579"/>
    <lineage>
        <taxon>Bacteria</taxon>
        <taxon>Pseudomonadati</taxon>
        <taxon>Pseudomonadota</taxon>
        <taxon>Alphaproteobacteria</taxon>
        <taxon>Hyphomicrobiales</taxon>
        <taxon>Candidatus Tokpelaia</taxon>
    </lineage>
</organism>
<evidence type="ECO:0000313" key="4">
    <source>
        <dbReference type="Proteomes" id="UP000188912"/>
    </source>
</evidence>
<name>A0A1U9JVM1_9HYPH</name>
<dbReference type="PANTHER" id="PTHR30251:SF4">
    <property type="entry name" value="SLR1668 PROTEIN"/>
    <property type="match status" value="1"/>
</dbReference>
<dbReference type="Proteomes" id="UP000188912">
    <property type="component" value="Chromosome"/>
</dbReference>
<dbReference type="GO" id="GO:0030288">
    <property type="term" value="C:outer membrane-bounded periplasmic space"/>
    <property type="evidence" value="ECO:0007669"/>
    <property type="project" value="InterPro"/>
</dbReference>
<dbReference type="SUPFAM" id="SSF49354">
    <property type="entry name" value="PapD-like"/>
    <property type="match status" value="1"/>
</dbReference>
<keyword evidence="4" id="KW-1185">Reference proteome</keyword>
<dbReference type="InterPro" id="IPR008962">
    <property type="entry name" value="PapD-like_sf"/>
</dbReference>
<evidence type="ECO:0000313" key="3">
    <source>
        <dbReference type="EMBL" id="AQS41896.1"/>
    </source>
</evidence>
<dbReference type="GO" id="GO:0071555">
    <property type="term" value="P:cell wall organization"/>
    <property type="evidence" value="ECO:0007669"/>
    <property type="project" value="InterPro"/>
</dbReference>
<dbReference type="InterPro" id="IPR013783">
    <property type="entry name" value="Ig-like_fold"/>
</dbReference>
<keyword evidence="1" id="KW-0732">Signal</keyword>
<evidence type="ECO:0000259" key="2">
    <source>
        <dbReference type="Pfam" id="PF00345"/>
    </source>
</evidence>
<dbReference type="KEGG" id="thd:BHV28_12100"/>
<dbReference type="EMBL" id="CP017315">
    <property type="protein sequence ID" value="AQS41896.1"/>
    <property type="molecule type" value="Genomic_DNA"/>
</dbReference>
<sequence length="245" mass="26215">MLFVCLKSVRLLLGAAVAAALLVCTQAWAQEAGTLRVTPVRINVQAPSAGAAVSLTNTGKRPMSVQVRVFKWTQKDGEEFYTPAHGVAVSPPMLTLKPRSTSVMRILRTDRAAIKGEESYRLVIDQLPDSALRRHKGSAVSFVVRHNLPVFFTAVGQHMPQVTWQAVPVKGGYKVVATNTGSSHMGFASVRLLAGKTVVGQLDGLAGYALAGSKNSFFVPAHGGGRPTRITAVDMNNTPVDDIIR</sequence>
<reference evidence="3 4" key="1">
    <citation type="journal article" date="2010" name="Science">
        <title>Genomic comparison of the ants Camponotus floridanus and Harpegnathos saltator.</title>
        <authorList>
            <person name="Bonasio R."/>
            <person name="Zhang G."/>
            <person name="Ye C."/>
            <person name="Mutti N.S."/>
            <person name="Fang X."/>
            <person name="Qin N."/>
            <person name="Donahue G."/>
            <person name="Yang P."/>
            <person name="Li Q."/>
            <person name="Li C."/>
            <person name="Zhang P."/>
            <person name="Huang Z."/>
            <person name="Berger S.L."/>
            <person name="Reinberg D."/>
            <person name="Wang J."/>
            <person name="Liebig J."/>
        </authorList>
    </citation>
    <scope>NUCLEOTIDE SEQUENCE [LARGE SCALE GENOMIC DNA]</scope>
    <source>
        <strain evidence="3 4">Hsal</strain>
    </source>
</reference>
<proteinExistence type="predicted"/>
<dbReference type="Gene3D" id="2.60.40.10">
    <property type="entry name" value="Immunoglobulins"/>
    <property type="match status" value="1"/>
</dbReference>
<accession>A0A1U9JVM1</accession>
<evidence type="ECO:0000256" key="1">
    <source>
        <dbReference type="SAM" id="SignalP"/>
    </source>
</evidence>
<protein>
    <submittedName>
        <fullName evidence="3">Fimbrial chaperone</fullName>
    </submittedName>
</protein>
<feature type="signal peptide" evidence="1">
    <location>
        <begin position="1"/>
        <end position="29"/>
    </location>
</feature>
<feature type="chain" id="PRO_5012662620" evidence="1">
    <location>
        <begin position="30"/>
        <end position="245"/>
    </location>
</feature>